<keyword evidence="4" id="KW-0479">Metal-binding</keyword>
<dbReference type="InterPro" id="IPR028082">
    <property type="entry name" value="Peripla_BP_I"/>
</dbReference>
<sequence>MKKIILLIIAEIFYINIFTTNVSAYIDNMSYIRVGILLYTEDTYVSLIKNDFLKNEEENKDIVDFIFYNAENDQELQNKQLDELIDMKVDLIILNVVDANEYDILIHKIKQANIPVVFMGREPKSLDIIETYDKAIYIGSETCVSGNIQGEMIINELRNESLVDRNKNNILEYILLQGVINDVTTTLRSECVIKTLNEHEIKTKEIASEYCNWNRECAKERVKYLFEKNTDNIDVIISNNDEMAIGAILALQELGYNKGDPKKYIAVVGIDATDPAVKLIREGVMTGTVIQDHEAVVKAVYRIGMNLVKENPPLQGTEYKLDKAGVAVMIPYNGYITRKSPNL</sequence>
<dbReference type="Gene3D" id="3.40.50.2300">
    <property type="match status" value="2"/>
</dbReference>
<gene>
    <name evidence="11" type="primary">mglB_2</name>
    <name evidence="11" type="ORF">SDC9_45506</name>
</gene>
<feature type="domain" description="Periplasmic binding protein" evidence="10">
    <location>
        <begin position="39"/>
        <end position="309"/>
    </location>
</feature>
<protein>
    <recommendedName>
        <fullName evidence="9">D-galactose/methyl-galactoside binding periplasmic protein MglB</fullName>
    </recommendedName>
</protein>
<comment type="subunit">
    <text evidence="8">The ABC transporter complex is composed of one ATP-binding protein (MglA), two transmembrane proteins (MglC) and a solute-binding protein (MglB).</text>
</comment>
<evidence type="ECO:0000313" key="11">
    <source>
        <dbReference type="EMBL" id="MPL99289.1"/>
    </source>
</evidence>
<dbReference type="AlphaFoldDB" id="A0A644W6A8"/>
<dbReference type="SUPFAM" id="SSF53822">
    <property type="entry name" value="Periplasmic binding protein-like I"/>
    <property type="match status" value="1"/>
</dbReference>
<dbReference type="Pfam" id="PF13407">
    <property type="entry name" value="Peripla_BP_4"/>
    <property type="match status" value="1"/>
</dbReference>
<evidence type="ECO:0000256" key="9">
    <source>
        <dbReference type="ARBA" id="ARBA00034344"/>
    </source>
</evidence>
<keyword evidence="5" id="KW-0732">Signal</keyword>
<evidence type="ECO:0000256" key="8">
    <source>
        <dbReference type="ARBA" id="ARBA00034323"/>
    </source>
</evidence>
<dbReference type="InterPro" id="IPR025997">
    <property type="entry name" value="SBP_2_dom"/>
</dbReference>
<evidence type="ECO:0000256" key="1">
    <source>
        <dbReference type="ARBA" id="ARBA00004196"/>
    </source>
</evidence>
<name>A0A644W6A8_9ZZZZ</name>
<comment type="subcellular location">
    <subcellularLocation>
        <location evidence="1">Cell envelope</location>
    </subcellularLocation>
</comment>
<proteinExistence type="predicted"/>
<evidence type="ECO:0000256" key="6">
    <source>
        <dbReference type="ARBA" id="ARBA00022764"/>
    </source>
</evidence>
<dbReference type="InterPro" id="IPR044085">
    <property type="entry name" value="MglB-like_PBP1"/>
</dbReference>
<dbReference type="PANTHER" id="PTHR30036">
    <property type="entry name" value="D-XYLOSE-BINDING PERIPLASMIC PROTEIN"/>
    <property type="match status" value="1"/>
</dbReference>
<evidence type="ECO:0000256" key="7">
    <source>
        <dbReference type="ARBA" id="ARBA00022837"/>
    </source>
</evidence>
<evidence type="ECO:0000259" key="10">
    <source>
        <dbReference type="Pfam" id="PF13407"/>
    </source>
</evidence>
<dbReference type="GO" id="GO:0030288">
    <property type="term" value="C:outer membrane-bounded periplasmic space"/>
    <property type="evidence" value="ECO:0007669"/>
    <property type="project" value="TreeGrafter"/>
</dbReference>
<comment type="caution">
    <text evidence="11">The sequence shown here is derived from an EMBL/GenBank/DDBJ whole genome shotgun (WGS) entry which is preliminary data.</text>
</comment>
<keyword evidence="7" id="KW-0106">Calcium</keyword>
<accession>A0A644W6A8</accession>
<keyword evidence="6" id="KW-0574">Periplasm</keyword>
<dbReference type="EMBL" id="VSSQ01000657">
    <property type="protein sequence ID" value="MPL99289.1"/>
    <property type="molecule type" value="Genomic_DNA"/>
</dbReference>
<dbReference type="GO" id="GO:0030246">
    <property type="term" value="F:carbohydrate binding"/>
    <property type="evidence" value="ECO:0007669"/>
    <property type="project" value="InterPro"/>
</dbReference>
<evidence type="ECO:0000256" key="2">
    <source>
        <dbReference type="ARBA" id="ARBA00022448"/>
    </source>
</evidence>
<evidence type="ECO:0000256" key="3">
    <source>
        <dbReference type="ARBA" id="ARBA00022597"/>
    </source>
</evidence>
<dbReference type="GO" id="GO:0046872">
    <property type="term" value="F:metal ion binding"/>
    <property type="evidence" value="ECO:0007669"/>
    <property type="project" value="UniProtKB-KW"/>
</dbReference>
<evidence type="ECO:0000256" key="4">
    <source>
        <dbReference type="ARBA" id="ARBA00022723"/>
    </source>
</evidence>
<dbReference type="PANTHER" id="PTHR30036:SF2">
    <property type="entry name" value="D-GALACTOSE_METHYL-GALACTOSIDE BINDING PERIPLASMIC PROTEIN MGLB"/>
    <property type="match status" value="1"/>
</dbReference>
<reference evidence="11" key="1">
    <citation type="submission" date="2019-08" db="EMBL/GenBank/DDBJ databases">
        <authorList>
            <person name="Kucharzyk K."/>
            <person name="Murdoch R.W."/>
            <person name="Higgins S."/>
            <person name="Loffler F."/>
        </authorList>
    </citation>
    <scope>NUCLEOTIDE SEQUENCE</scope>
</reference>
<dbReference type="CDD" id="cd01539">
    <property type="entry name" value="PBP1_GGBP"/>
    <property type="match status" value="1"/>
</dbReference>
<evidence type="ECO:0000256" key="5">
    <source>
        <dbReference type="ARBA" id="ARBA00022729"/>
    </source>
</evidence>
<organism evidence="11">
    <name type="scientific">bioreactor metagenome</name>
    <dbReference type="NCBI Taxonomy" id="1076179"/>
    <lineage>
        <taxon>unclassified sequences</taxon>
        <taxon>metagenomes</taxon>
        <taxon>ecological metagenomes</taxon>
    </lineage>
</organism>
<keyword evidence="2" id="KW-0813">Transport</keyword>
<keyword evidence="3" id="KW-0762">Sugar transport</keyword>
<dbReference type="InterPro" id="IPR050555">
    <property type="entry name" value="Bact_Solute-Bind_Prot2"/>
</dbReference>